<keyword evidence="4" id="KW-0677">Repeat</keyword>
<feature type="domain" description="NACHT" evidence="7">
    <location>
        <begin position="89"/>
        <end position="228"/>
    </location>
</feature>
<evidence type="ECO:0000256" key="5">
    <source>
        <dbReference type="ARBA" id="ARBA00022741"/>
    </source>
</evidence>
<evidence type="ECO:0000256" key="3">
    <source>
        <dbReference type="ARBA" id="ARBA00022490"/>
    </source>
</evidence>
<evidence type="ECO:0000313" key="9">
    <source>
        <dbReference type="Proteomes" id="UP000034805"/>
    </source>
</evidence>
<dbReference type="Proteomes" id="UP000034805">
    <property type="component" value="Unassembled WGS sequence"/>
</dbReference>
<accession>A0A0N8K0U7</accession>
<gene>
    <name evidence="8" type="ORF">Z043_107808</name>
</gene>
<evidence type="ECO:0000256" key="2">
    <source>
        <dbReference type="ARBA" id="ARBA00008665"/>
    </source>
</evidence>
<keyword evidence="3" id="KW-0963">Cytoplasm</keyword>
<dbReference type="SMART" id="SM00368">
    <property type="entry name" value="LRR_RI"/>
    <property type="match status" value="9"/>
</dbReference>
<dbReference type="SUPFAM" id="SSF52540">
    <property type="entry name" value="P-loop containing nucleoside triphosphate hydrolases"/>
    <property type="match status" value="1"/>
</dbReference>
<evidence type="ECO:0000259" key="7">
    <source>
        <dbReference type="PROSITE" id="PS50837"/>
    </source>
</evidence>
<evidence type="ECO:0000256" key="1">
    <source>
        <dbReference type="ARBA" id="ARBA00004496"/>
    </source>
</evidence>
<dbReference type="PANTHER" id="PTHR45690">
    <property type="entry name" value="NACHT, LRR AND PYD DOMAINS-CONTAINING PROTEIN 12"/>
    <property type="match status" value="1"/>
</dbReference>
<comment type="caution">
    <text evidence="8">The sequence shown here is derived from an EMBL/GenBank/DDBJ whole genome shotgun (WGS) entry which is preliminary data.</text>
</comment>
<dbReference type="Gene3D" id="3.80.10.10">
    <property type="entry name" value="Ribonuclease Inhibitor"/>
    <property type="match status" value="2"/>
</dbReference>
<evidence type="ECO:0000256" key="4">
    <source>
        <dbReference type="ARBA" id="ARBA00022737"/>
    </source>
</evidence>
<dbReference type="InterPro" id="IPR007111">
    <property type="entry name" value="NACHT_NTPase"/>
</dbReference>
<dbReference type="Pfam" id="PF05729">
    <property type="entry name" value="NACHT"/>
    <property type="match status" value="1"/>
</dbReference>
<dbReference type="PROSITE" id="PS50837">
    <property type="entry name" value="NACHT"/>
    <property type="match status" value="1"/>
</dbReference>
<dbReference type="PANTHER" id="PTHR45690:SF19">
    <property type="entry name" value="NACHT, LRR AND PYD DOMAINS-CONTAINING PROTEIN 3"/>
    <property type="match status" value="1"/>
</dbReference>
<dbReference type="AlphaFoldDB" id="A0A0N8K0U7"/>
<dbReference type="InterPro" id="IPR032675">
    <property type="entry name" value="LRR_dom_sf"/>
</dbReference>
<organism evidence="8 9">
    <name type="scientific">Scleropages formosus</name>
    <name type="common">Asian bonytongue</name>
    <name type="synonym">Osteoglossum formosum</name>
    <dbReference type="NCBI Taxonomy" id="113540"/>
    <lineage>
        <taxon>Eukaryota</taxon>
        <taxon>Metazoa</taxon>
        <taxon>Chordata</taxon>
        <taxon>Craniata</taxon>
        <taxon>Vertebrata</taxon>
        <taxon>Euteleostomi</taxon>
        <taxon>Actinopterygii</taxon>
        <taxon>Neopterygii</taxon>
        <taxon>Teleostei</taxon>
        <taxon>Osteoglossocephala</taxon>
        <taxon>Osteoglossomorpha</taxon>
        <taxon>Osteoglossiformes</taxon>
        <taxon>Osteoglossidae</taxon>
        <taxon>Scleropages</taxon>
    </lineage>
</organism>
<comment type="subcellular location">
    <subcellularLocation>
        <location evidence="1">Cytoplasm</location>
    </subcellularLocation>
</comment>
<evidence type="ECO:0000256" key="6">
    <source>
        <dbReference type="ARBA" id="ARBA00022840"/>
    </source>
</evidence>
<dbReference type="Gene3D" id="3.40.50.300">
    <property type="entry name" value="P-loop containing nucleotide triphosphate hydrolases"/>
    <property type="match status" value="1"/>
</dbReference>
<sequence>MTSARRPQNAAEPRDSLHELHKEAMKAYSFETRNTSLLGGQSPKEVVLTGQYVALNVENTDVKKDGETSSPILENTLTAVLSPSKDMTRLVMLFGPTGVGKTTAVQKMLLDWTGGKHLQQFGFVFPFAFRQLNVLKQEMTLEELLLNQHGHLAPESLGLILQTPQSLLFVFDGLEQYQHQLDVLSDSDICSQPNQAAPVPVLVSSLVHGALLQGASILVTARTRSELNSSSEVDCKHVEVSGFSVDQRKIYIDQFFKNPENAEKAFQHIEQKIGFQDICRLPVFCWITCTVLKAALEASQDLPETLTQVFVSAFVNLIHAHALGKTAARDLMLGLGRMAAHGLQNNAVVSSQKEMAAFGLQQFLTSPVLLGFLSFEGDPTSDNCMFSFRLPAVQDFLVAVSYYLDISEGKSLEEVLGRLEGRAALLKIFLSGLSSALQRKPLEGVVGEFSSDRHSEFTGWLRNSTEEAFQSWSKERRLCSIRLLHQCQNQPLVKEITAKLGCSLGASFEELTVWDAVALNYVVMCCGNLQDLNLYGNRSLTEDITQRLVPAFSYSHKLILPSCGLTAASCDDLASVLAQESSQLRLLDLRANKLEDEGLIQLCRGLSSPHCKLQQLGLDFCHLAGESMGALSQALCTGHSEIRSLNLNRNNLTDAGLESLTRVLRNSESKLQHLLYDKVVNEILSVPSLTRLSDCNLTKACCEGLAEALRSGCCSLIELDLSCSDLEDSGGLKLCEALKTHGCPLEVLRLVRCELGQATFQELGSILRSGSSKLKHLEVGLNNVGDEGAKYLWEALADSRCRLEILDMEMVTLTDNSLEDICSALRANHCLKELVLKNNGLTDTSVPSLVQLMQDSRTMQAMK</sequence>
<reference evidence="8 9" key="1">
    <citation type="submission" date="2015-08" db="EMBL/GenBank/DDBJ databases">
        <title>The genome of the Asian arowana (Scleropages formosus).</title>
        <authorList>
            <person name="Tan M.H."/>
            <person name="Gan H.M."/>
            <person name="Croft L.J."/>
            <person name="Austin C.M."/>
        </authorList>
    </citation>
    <scope>NUCLEOTIDE SEQUENCE [LARGE SCALE GENOMIC DNA]</scope>
    <source>
        <strain evidence="8">Aro1</strain>
    </source>
</reference>
<dbReference type="Pfam" id="PF13516">
    <property type="entry name" value="LRR_6"/>
    <property type="match status" value="5"/>
</dbReference>
<protein>
    <recommendedName>
        <fullName evidence="7">NACHT domain-containing protein</fullName>
    </recommendedName>
</protein>
<name>A0A0N8K0U7_SCLFO</name>
<keyword evidence="6" id="KW-0067">ATP-binding</keyword>
<dbReference type="InterPro" id="IPR001611">
    <property type="entry name" value="Leu-rich_rpt"/>
</dbReference>
<dbReference type="GO" id="GO:0005829">
    <property type="term" value="C:cytosol"/>
    <property type="evidence" value="ECO:0007669"/>
    <property type="project" value="UniProtKB-SubCell"/>
</dbReference>
<dbReference type="GO" id="GO:0005524">
    <property type="term" value="F:ATP binding"/>
    <property type="evidence" value="ECO:0007669"/>
    <property type="project" value="UniProtKB-KW"/>
</dbReference>
<dbReference type="SUPFAM" id="SSF52047">
    <property type="entry name" value="RNI-like"/>
    <property type="match status" value="1"/>
</dbReference>
<dbReference type="EMBL" id="JARO02002265">
    <property type="protein sequence ID" value="KPP73129.1"/>
    <property type="molecule type" value="Genomic_DNA"/>
</dbReference>
<comment type="similarity">
    <text evidence="2">Belongs to the NLRP family.</text>
</comment>
<proteinExistence type="inferred from homology"/>
<dbReference type="InterPro" id="IPR027417">
    <property type="entry name" value="P-loop_NTPase"/>
</dbReference>
<keyword evidence="5" id="KW-0547">Nucleotide-binding</keyword>
<dbReference type="InterPro" id="IPR050637">
    <property type="entry name" value="NLRP_innate_immun_reg"/>
</dbReference>
<evidence type="ECO:0000313" key="8">
    <source>
        <dbReference type="EMBL" id="KPP73129.1"/>
    </source>
</evidence>